<feature type="transmembrane region" description="Helical" evidence="1">
    <location>
        <begin position="77"/>
        <end position="98"/>
    </location>
</feature>
<dbReference type="STRING" id="414004.CENSYa_0910"/>
<gene>
    <name evidence="2" type="ordered locus">CENSYa_0910</name>
</gene>
<evidence type="ECO:0000313" key="3">
    <source>
        <dbReference type="Proteomes" id="UP000000758"/>
    </source>
</evidence>
<dbReference type="EnsemblBacteria" id="ABK77542">
    <property type="protein sequence ID" value="ABK77542"/>
    <property type="gene ID" value="CENSYa_0910"/>
</dbReference>
<feature type="transmembrane region" description="Helical" evidence="1">
    <location>
        <begin position="177"/>
        <end position="202"/>
    </location>
</feature>
<feature type="transmembrane region" description="Helical" evidence="1">
    <location>
        <begin position="208"/>
        <end position="231"/>
    </location>
</feature>
<keyword evidence="1" id="KW-0812">Transmembrane</keyword>
<feature type="transmembrane region" description="Helical" evidence="1">
    <location>
        <begin position="28"/>
        <end position="47"/>
    </location>
</feature>
<dbReference type="EMBL" id="DP000238">
    <property type="protein sequence ID" value="ABK77542.1"/>
    <property type="molecule type" value="Genomic_DNA"/>
</dbReference>
<dbReference type="AlphaFoldDB" id="A0RW25"/>
<protein>
    <submittedName>
        <fullName evidence="2">Uncharacterized protein</fullName>
    </submittedName>
</protein>
<keyword evidence="1" id="KW-0472">Membrane</keyword>
<dbReference type="KEGG" id="csy:CENSYa_0910"/>
<reference evidence="2 3" key="1">
    <citation type="journal article" date="2006" name="Proc. Natl. Acad. Sci. U.S.A.">
        <title>Genomic analysis of the uncultivated marine crenarchaeote Cenarchaeum symbiosum.</title>
        <authorList>
            <person name="Hallam S.J."/>
            <person name="Konstantinidis K.T."/>
            <person name="Putnam N."/>
            <person name="Schleper C."/>
            <person name="Watanabe Y."/>
            <person name="Sugahara J."/>
            <person name="Preston C."/>
            <person name="de la Torre J."/>
            <person name="Richardson P.M."/>
            <person name="DeLong E.F."/>
        </authorList>
    </citation>
    <scope>NUCLEOTIDE SEQUENCE [LARGE SCALE GENOMIC DNA]</scope>
    <source>
        <strain evidence="3">A</strain>
    </source>
</reference>
<dbReference type="PATRIC" id="fig|414004.10.peg.840"/>
<evidence type="ECO:0000313" key="2">
    <source>
        <dbReference type="EMBL" id="ABK77542.1"/>
    </source>
</evidence>
<feature type="transmembrane region" description="Helical" evidence="1">
    <location>
        <begin position="147"/>
        <end position="170"/>
    </location>
</feature>
<evidence type="ECO:0000256" key="1">
    <source>
        <dbReference type="SAM" id="Phobius"/>
    </source>
</evidence>
<organism evidence="2 3">
    <name type="scientific">Cenarchaeum symbiosum (strain A)</name>
    <dbReference type="NCBI Taxonomy" id="414004"/>
    <lineage>
        <taxon>Archaea</taxon>
        <taxon>Nitrososphaerota</taxon>
        <taxon>Candidatus Cenarchaeales</taxon>
        <taxon>Candidatus Cenarchaeaceae</taxon>
        <taxon>Candidatus Cenarchaeum</taxon>
    </lineage>
</organism>
<name>A0RW25_CENSY</name>
<accession>A0RW25</accession>
<dbReference type="HOGENOM" id="CLU_1096680_0_0_2"/>
<sequence>MAALFLVYSKYQDPEFITPGAVDSFLRMAYGFYVGMLASMASVAYGLHKYHSAAAAGGRGMLSVIALATSGRKPRKVFVATFVAYGIFFSLTSGTLVYQPEIIFSFHYGVDVPSAEIIPCCDAPGFMPKIHVYITENVGLQVIPLNLALQVAVSYLVAVNISLAAGAYAAAKRGAGVGGIGAVTGLFVACPTCVGSLLSAFVGTASGIALAATLAQFQTVFIAVSIPVLLVGPVIMARKLQGGDCALDLAVNH</sequence>
<proteinExistence type="predicted"/>
<dbReference type="Proteomes" id="UP000000758">
    <property type="component" value="Chromosome"/>
</dbReference>
<keyword evidence="3" id="KW-1185">Reference proteome</keyword>
<keyword evidence="1" id="KW-1133">Transmembrane helix</keyword>